<evidence type="ECO:0000259" key="3">
    <source>
        <dbReference type="Pfam" id="PF20177"/>
    </source>
</evidence>
<feature type="transmembrane region" description="Helical" evidence="2">
    <location>
        <begin position="97"/>
        <end position="117"/>
    </location>
</feature>
<keyword evidence="2" id="KW-0472">Membrane</keyword>
<feature type="compositionally biased region" description="Basic and acidic residues" evidence="1">
    <location>
        <begin position="284"/>
        <end position="303"/>
    </location>
</feature>
<feature type="compositionally biased region" description="Basic and acidic residues" evidence="1">
    <location>
        <begin position="188"/>
        <end position="202"/>
    </location>
</feature>
<proteinExistence type="predicted"/>
<comment type="caution">
    <text evidence="4">The sequence shown here is derived from an EMBL/GenBank/DDBJ whole genome shotgun (WGS) entry which is preliminary data.</text>
</comment>
<dbReference type="Proteomes" id="UP001500839">
    <property type="component" value="Unassembled WGS sequence"/>
</dbReference>
<keyword evidence="2" id="KW-0812">Transmembrane</keyword>
<evidence type="ECO:0000256" key="1">
    <source>
        <dbReference type="SAM" id="MobiDB-lite"/>
    </source>
</evidence>
<evidence type="ECO:0000313" key="4">
    <source>
        <dbReference type="EMBL" id="GAA4811833.1"/>
    </source>
</evidence>
<evidence type="ECO:0000256" key="2">
    <source>
        <dbReference type="SAM" id="Phobius"/>
    </source>
</evidence>
<accession>A0ABP9CJM9</accession>
<feature type="region of interest" description="Disordered" evidence="1">
    <location>
        <begin position="126"/>
        <end position="315"/>
    </location>
</feature>
<dbReference type="Pfam" id="PF20177">
    <property type="entry name" value="DUF6542"/>
    <property type="match status" value="1"/>
</dbReference>
<feature type="compositionally biased region" description="Low complexity" evidence="1">
    <location>
        <begin position="139"/>
        <end position="162"/>
    </location>
</feature>
<reference evidence="5" key="1">
    <citation type="journal article" date="2019" name="Int. J. Syst. Evol. Microbiol.">
        <title>The Global Catalogue of Microorganisms (GCM) 10K type strain sequencing project: providing services to taxonomists for standard genome sequencing and annotation.</title>
        <authorList>
            <consortium name="The Broad Institute Genomics Platform"/>
            <consortium name="The Broad Institute Genome Sequencing Center for Infectious Disease"/>
            <person name="Wu L."/>
            <person name="Ma J."/>
        </authorList>
    </citation>
    <scope>NUCLEOTIDE SEQUENCE [LARGE SCALE GENOMIC DNA]</scope>
    <source>
        <strain evidence="5">JCM 18542</strain>
    </source>
</reference>
<keyword evidence="5" id="KW-1185">Reference proteome</keyword>
<name>A0ABP9CJM9_9ACTN</name>
<dbReference type="EMBL" id="BAABKQ010000001">
    <property type="protein sequence ID" value="GAA4811833.1"/>
    <property type="molecule type" value="Genomic_DNA"/>
</dbReference>
<protein>
    <recommendedName>
        <fullName evidence="3">DUF6542 domain-containing protein</fullName>
    </recommendedName>
</protein>
<evidence type="ECO:0000313" key="5">
    <source>
        <dbReference type="Proteomes" id="UP001500839"/>
    </source>
</evidence>
<feature type="transmembrane region" description="Helical" evidence="2">
    <location>
        <begin position="29"/>
        <end position="47"/>
    </location>
</feature>
<feature type="compositionally biased region" description="Basic and acidic residues" evidence="1">
    <location>
        <begin position="223"/>
        <end position="232"/>
    </location>
</feature>
<feature type="transmembrane region" description="Helical" evidence="2">
    <location>
        <begin position="52"/>
        <end position="71"/>
    </location>
</feature>
<feature type="compositionally biased region" description="Basic residues" evidence="1">
    <location>
        <begin position="166"/>
        <end position="179"/>
    </location>
</feature>
<gene>
    <name evidence="4" type="ORF">GCM10023353_15590</name>
</gene>
<organism evidence="4 5">
    <name type="scientific">Tomitella cavernea</name>
    <dbReference type="NCBI Taxonomy" id="1387982"/>
    <lineage>
        <taxon>Bacteria</taxon>
        <taxon>Bacillati</taxon>
        <taxon>Actinomycetota</taxon>
        <taxon>Actinomycetes</taxon>
        <taxon>Mycobacteriales</taxon>
        <taxon>Tomitella</taxon>
    </lineage>
</organism>
<dbReference type="InterPro" id="IPR046672">
    <property type="entry name" value="DUF6542"/>
</dbReference>
<keyword evidence="2" id="KW-1133">Transmembrane helix</keyword>
<feature type="domain" description="DUF6542" evidence="3">
    <location>
        <begin position="1"/>
        <end position="118"/>
    </location>
</feature>
<sequence length="315" mass="33942">MPWWGALACAVAAALVGFLIDSARGSQLTWVFTVLYFLGCVAAVLMVRNRSLFTAMAQPPLILLVAVPLAYRSFADNPAAGLKGILFDMALPLIDRFPTMIVTTVIVVVIGAFRLTLYVQERRVATRGTAKTPTKRTTEGTASRTRATAGAPTADDGASPGGNRQRPARGSRRAGRGRPARSATAAADGRDERTRAQDRTRDAGNPGRPRRRTTAEDPAFEPDGPRGVDDTPRSNPAPRAGAVPRRRTSGEVAAAARVESQRMPRASSPDRTVARGTRRVAVGHADERRSERRSAGRMHDVEPAHPIPHVRYRGD</sequence>